<proteinExistence type="predicted"/>
<dbReference type="InterPro" id="IPR036047">
    <property type="entry name" value="F-box-like_dom_sf"/>
</dbReference>
<gene>
    <name evidence="2" type="ORF">OLEA9_A080957</name>
</gene>
<feature type="domain" description="KIB1-4 beta-propeller" evidence="1">
    <location>
        <begin position="87"/>
        <end position="326"/>
    </location>
</feature>
<dbReference type="Proteomes" id="UP000594638">
    <property type="component" value="Unassembled WGS sequence"/>
</dbReference>
<dbReference type="SUPFAM" id="SSF81383">
    <property type="entry name" value="F-box domain"/>
    <property type="match status" value="1"/>
</dbReference>
<protein>
    <submittedName>
        <fullName evidence="2">F-box SKIP23-like isoform X1</fullName>
    </submittedName>
</protein>
<dbReference type="InterPro" id="IPR005174">
    <property type="entry name" value="KIB1-4_b-propeller"/>
</dbReference>
<dbReference type="Pfam" id="PF03478">
    <property type="entry name" value="Beta-prop_KIB1-4"/>
    <property type="match status" value="1"/>
</dbReference>
<dbReference type="AlphaFoldDB" id="A0A8S0UTP2"/>
<keyword evidence="3" id="KW-1185">Reference proteome</keyword>
<evidence type="ECO:0000259" key="1">
    <source>
        <dbReference type="Pfam" id="PF03478"/>
    </source>
</evidence>
<dbReference type="PANTHER" id="PTHR44259:SF113">
    <property type="entry name" value="OS06G0659700 PROTEIN"/>
    <property type="match status" value="1"/>
</dbReference>
<dbReference type="EMBL" id="CACTIH010009041">
    <property type="protein sequence ID" value="CAA3020618.1"/>
    <property type="molecule type" value="Genomic_DNA"/>
</dbReference>
<organism evidence="2 3">
    <name type="scientific">Olea europaea subsp. europaea</name>
    <dbReference type="NCBI Taxonomy" id="158383"/>
    <lineage>
        <taxon>Eukaryota</taxon>
        <taxon>Viridiplantae</taxon>
        <taxon>Streptophyta</taxon>
        <taxon>Embryophyta</taxon>
        <taxon>Tracheophyta</taxon>
        <taxon>Spermatophyta</taxon>
        <taxon>Magnoliopsida</taxon>
        <taxon>eudicotyledons</taxon>
        <taxon>Gunneridae</taxon>
        <taxon>Pentapetalae</taxon>
        <taxon>asterids</taxon>
        <taxon>lamiids</taxon>
        <taxon>Lamiales</taxon>
        <taxon>Oleaceae</taxon>
        <taxon>Oleeae</taxon>
        <taxon>Olea</taxon>
    </lineage>
</organism>
<dbReference type="InterPro" id="IPR050942">
    <property type="entry name" value="F-box_BR-signaling"/>
</dbReference>
<dbReference type="PANTHER" id="PTHR44259">
    <property type="entry name" value="OS07G0183000 PROTEIN-RELATED"/>
    <property type="match status" value="1"/>
</dbReference>
<evidence type="ECO:0000313" key="2">
    <source>
        <dbReference type="EMBL" id="CAA3020618.1"/>
    </source>
</evidence>
<sequence length="371" mass="42192">MVNHLIVGRRSRPYSYSSTMVDWSQLPYDLVVSIANQLFEVVDFLSFSAVCRSWRLVYLKRNWTPSHCDPWLMLGEYTEGDVSIRQFLSLTQFRVYKFPLPEANGCRCWGTSHGWIVTLSQGFAIRLVNPLTRACLDHPEHSMLRSRGHNKVDWFAAIQKAVVLKVRDEFVTMVIHSYNLCLSFAKHGDGAWTDVPFSVPVSLINIVCFKDKVLALTGVGSLLLIDIEGPDCPRALCIASPPGNTKGWKNMYLVESSENLLLVLRYKHQLKLKFKVYKFDILQRKWMASVDIGNNILFVDDYGCTSVSACGSIKPNCIYFAQDNLESSVLPQQEQTLIICNIKDDSTDIQRIDAKPTTFYACPVWTTPALW</sequence>
<dbReference type="Gene3D" id="1.20.1280.50">
    <property type="match status" value="1"/>
</dbReference>
<comment type="caution">
    <text evidence="2">The sequence shown here is derived from an EMBL/GenBank/DDBJ whole genome shotgun (WGS) entry which is preliminary data.</text>
</comment>
<name>A0A8S0UTP2_OLEEU</name>
<dbReference type="Gramene" id="OE9A080957T2">
    <property type="protein sequence ID" value="OE9A080957C2"/>
    <property type="gene ID" value="OE9A080957"/>
</dbReference>
<evidence type="ECO:0000313" key="3">
    <source>
        <dbReference type="Proteomes" id="UP000594638"/>
    </source>
</evidence>
<dbReference type="OrthoDB" id="642536at2759"/>
<reference evidence="2 3" key="1">
    <citation type="submission" date="2019-12" db="EMBL/GenBank/DDBJ databases">
        <authorList>
            <person name="Alioto T."/>
            <person name="Alioto T."/>
            <person name="Gomez Garrido J."/>
        </authorList>
    </citation>
    <scope>NUCLEOTIDE SEQUENCE [LARGE SCALE GENOMIC DNA]</scope>
</reference>
<accession>A0A8S0UTP2</accession>